<evidence type="ECO:0000256" key="4">
    <source>
        <dbReference type="ARBA" id="ARBA00023163"/>
    </source>
</evidence>
<evidence type="ECO:0000256" key="2">
    <source>
        <dbReference type="ARBA" id="ARBA00023015"/>
    </source>
</evidence>
<dbReference type="InterPro" id="IPR050109">
    <property type="entry name" value="HTH-type_TetR-like_transc_reg"/>
</dbReference>
<feature type="domain" description="HTH tetR-type" evidence="6">
    <location>
        <begin position="11"/>
        <end position="71"/>
    </location>
</feature>
<dbReference type="Gene3D" id="1.10.357.10">
    <property type="entry name" value="Tetracycline Repressor, domain 2"/>
    <property type="match status" value="1"/>
</dbReference>
<evidence type="ECO:0000259" key="6">
    <source>
        <dbReference type="PROSITE" id="PS50977"/>
    </source>
</evidence>
<protein>
    <submittedName>
        <fullName evidence="7">TetR family transcriptional regulator</fullName>
    </submittedName>
</protein>
<dbReference type="PROSITE" id="PS01081">
    <property type="entry name" value="HTH_TETR_1"/>
    <property type="match status" value="1"/>
</dbReference>
<reference evidence="7 8" key="1">
    <citation type="submission" date="2019-10" db="EMBL/GenBank/DDBJ databases">
        <title>Complete genome sequence of Variovorax paradoxus 5C-2.</title>
        <authorList>
            <person name="Gogoleva N.E."/>
            <person name="Balkin A.S."/>
        </authorList>
    </citation>
    <scope>NUCLEOTIDE SEQUENCE [LARGE SCALE GENOMIC DNA]</scope>
    <source>
        <strain evidence="7 8">5C-2</strain>
    </source>
</reference>
<dbReference type="Pfam" id="PF08361">
    <property type="entry name" value="TetR_C_2"/>
    <property type="match status" value="1"/>
</dbReference>
<organism evidence="7 8">
    <name type="scientific">Variovorax paradoxus</name>
    <dbReference type="NCBI Taxonomy" id="34073"/>
    <lineage>
        <taxon>Bacteria</taxon>
        <taxon>Pseudomonadati</taxon>
        <taxon>Pseudomonadota</taxon>
        <taxon>Betaproteobacteria</taxon>
        <taxon>Burkholderiales</taxon>
        <taxon>Comamonadaceae</taxon>
        <taxon>Variovorax</taxon>
    </lineage>
</organism>
<dbReference type="InterPro" id="IPR036271">
    <property type="entry name" value="Tet_transcr_reg_TetR-rel_C_sf"/>
</dbReference>
<keyword evidence="1" id="KW-0678">Repressor</keyword>
<evidence type="ECO:0000256" key="5">
    <source>
        <dbReference type="PROSITE-ProRule" id="PRU00335"/>
    </source>
</evidence>
<dbReference type="InterPro" id="IPR013572">
    <property type="entry name" value="Tscrpt_reg_MAATS_C"/>
</dbReference>
<evidence type="ECO:0000256" key="1">
    <source>
        <dbReference type="ARBA" id="ARBA00022491"/>
    </source>
</evidence>
<dbReference type="GO" id="GO:0000976">
    <property type="term" value="F:transcription cis-regulatory region binding"/>
    <property type="evidence" value="ECO:0007669"/>
    <property type="project" value="TreeGrafter"/>
</dbReference>
<dbReference type="Proteomes" id="UP000326780">
    <property type="component" value="Chromosome"/>
</dbReference>
<dbReference type="InterPro" id="IPR001647">
    <property type="entry name" value="HTH_TetR"/>
</dbReference>
<proteinExistence type="predicted"/>
<dbReference type="AlphaFoldDB" id="A0A5Q0M1F9"/>
<dbReference type="PANTHER" id="PTHR30055">
    <property type="entry name" value="HTH-TYPE TRANSCRIPTIONAL REGULATOR RUTR"/>
    <property type="match status" value="1"/>
</dbReference>
<keyword evidence="2" id="KW-0805">Transcription regulation</keyword>
<dbReference type="GO" id="GO:0003700">
    <property type="term" value="F:DNA-binding transcription factor activity"/>
    <property type="evidence" value="ECO:0007669"/>
    <property type="project" value="TreeGrafter"/>
</dbReference>
<dbReference type="PRINTS" id="PR00455">
    <property type="entry name" value="HTHTETR"/>
</dbReference>
<dbReference type="PANTHER" id="PTHR30055:SF240">
    <property type="entry name" value="HTH-TYPE TRANSCRIPTIONAL REGULATOR ACRR"/>
    <property type="match status" value="1"/>
</dbReference>
<evidence type="ECO:0000313" key="8">
    <source>
        <dbReference type="Proteomes" id="UP000326780"/>
    </source>
</evidence>
<keyword evidence="3 5" id="KW-0238">DNA-binding</keyword>
<keyword evidence="4" id="KW-0804">Transcription</keyword>
<evidence type="ECO:0000256" key="3">
    <source>
        <dbReference type="ARBA" id="ARBA00023125"/>
    </source>
</evidence>
<feature type="DNA-binding region" description="H-T-H motif" evidence="5">
    <location>
        <begin position="34"/>
        <end position="53"/>
    </location>
</feature>
<dbReference type="Pfam" id="PF00440">
    <property type="entry name" value="TetR_N"/>
    <property type="match status" value="1"/>
</dbReference>
<dbReference type="PROSITE" id="PS50977">
    <property type="entry name" value="HTH_TETR_2"/>
    <property type="match status" value="1"/>
</dbReference>
<dbReference type="InterPro" id="IPR023772">
    <property type="entry name" value="DNA-bd_HTH_TetR-type_CS"/>
</dbReference>
<dbReference type="InterPro" id="IPR009057">
    <property type="entry name" value="Homeodomain-like_sf"/>
</dbReference>
<accession>A0A5Q0M1F9</accession>
<dbReference type="EMBL" id="CP045644">
    <property type="protein sequence ID" value="QFZ83078.1"/>
    <property type="molecule type" value="Genomic_DNA"/>
</dbReference>
<dbReference type="SUPFAM" id="SSF46689">
    <property type="entry name" value="Homeodomain-like"/>
    <property type="match status" value="1"/>
</dbReference>
<evidence type="ECO:0000313" key="7">
    <source>
        <dbReference type="EMBL" id="QFZ83078.1"/>
    </source>
</evidence>
<dbReference type="SUPFAM" id="SSF48498">
    <property type="entry name" value="Tetracyclin repressor-like, C-terminal domain"/>
    <property type="match status" value="1"/>
</dbReference>
<dbReference type="RefSeq" id="WP_153281835.1">
    <property type="nucleotide sequence ID" value="NZ_CP045644.1"/>
</dbReference>
<sequence length="224" mass="24615">MVARRTKEEALATRNRLLDAAELLFQAQGVSQTTLQQIAQQAGATRGAIYWHFKDKADLFNAMMERVILPLETPTRSRLAGGSDDPLAEIEEGMIHALTLVVVDLQVRRVFDIATHKVEYTHDMASVQQRHLDARNACVVDFEKALRLAARRARIRLPVPGAMAAQGMHALIGGLIQNWLLDPTAFDLVPTGRRTFRVYLAGLGFPRAPAGAVPTAQDTETAPA</sequence>
<gene>
    <name evidence="7" type="ORF">GFK26_10025</name>
</gene>
<name>A0A5Q0M1F9_VARPD</name>